<dbReference type="RefSeq" id="XP_018755299.1">
    <property type="nucleotide sequence ID" value="XM_018897606.1"/>
</dbReference>
<dbReference type="EMBL" id="CM000587">
    <property type="protein sequence ID" value="EWG49108.1"/>
    <property type="molecule type" value="Genomic_DNA"/>
</dbReference>
<sequence length="103" mass="11608">MVTEGVVNNLYPLQMTMTQAKTGRYRSERPGSLESPSLYSLRDLREPALLRLMSVQASVSVILKAGDEASDEAGKRARDFNFAIDRIIIEFPSFQDIDYGQTY</sequence>
<dbReference type="EMBL" id="DS022252">
    <property type="protein sequence ID" value="EWG49108.1"/>
    <property type="molecule type" value="Genomic_DNA"/>
</dbReference>
<evidence type="ECO:0000313" key="1">
    <source>
        <dbReference type="EMBL" id="EWG49108.1"/>
    </source>
</evidence>
<dbReference type="GeneID" id="30066432"/>
<proteinExistence type="predicted"/>
<reference evidence="1 2" key="1">
    <citation type="journal article" date="2010" name="Nature">
        <title>Comparative genomics reveals mobile pathogenicity chromosomes in Fusarium.</title>
        <authorList>
            <person name="Ma L.J."/>
            <person name="van der Does H.C."/>
            <person name="Borkovich K.A."/>
            <person name="Coleman J.J."/>
            <person name="Daboussi M.J."/>
            <person name="Di Pietro A."/>
            <person name="Dufresne M."/>
            <person name="Freitag M."/>
            <person name="Grabherr M."/>
            <person name="Henrissat B."/>
            <person name="Houterman P.M."/>
            <person name="Kang S."/>
            <person name="Shim W.B."/>
            <person name="Woloshuk C."/>
            <person name="Xie X."/>
            <person name="Xu J.R."/>
            <person name="Antoniw J."/>
            <person name="Baker S.E."/>
            <person name="Bluhm B.H."/>
            <person name="Breakspear A."/>
            <person name="Brown D.W."/>
            <person name="Butchko R.A."/>
            <person name="Chapman S."/>
            <person name="Coulson R."/>
            <person name="Coutinho P.M."/>
            <person name="Danchin E.G."/>
            <person name="Diener A."/>
            <person name="Gale L.R."/>
            <person name="Gardiner D.M."/>
            <person name="Goff S."/>
            <person name="Hammond-Kosack K.E."/>
            <person name="Hilburn K."/>
            <person name="Hua-Van A."/>
            <person name="Jonkers W."/>
            <person name="Kazan K."/>
            <person name="Kodira C.D."/>
            <person name="Koehrsen M."/>
            <person name="Kumar L."/>
            <person name="Lee Y.H."/>
            <person name="Li L."/>
            <person name="Manners J.M."/>
            <person name="Miranda-Saavedra D."/>
            <person name="Mukherjee M."/>
            <person name="Park G."/>
            <person name="Park J."/>
            <person name="Park S.Y."/>
            <person name="Proctor R.H."/>
            <person name="Regev A."/>
            <person name="Ruiz-Roldan M.C."/>
            <person name="Sain D."/>
            <person name="Sakthikumar S."/>
            <person name="Sykes S."/>
            <person name="Schwartz D.C."/>
            <person name="Turgeon B.G."/>
            <person name="Wapinski I."/>
            <person name="Yoder O."/>
            <person name="Young S."/>
            <person name="Zeng Q."/>
            <person name="Zhou S."/>
            <person name="Galagan J."/>
            <person name="Cuomo C.A."/>
            <person name="Kistler H.C."/>
            <person name="Rep M."/>
        </authorList>
    </citation>
    <scope>NUCLEOTIDE SEQUENCE [LARGE SCALE GENOMIC DNA]</scope>
    <source>
        <strain evidence="2">M3125 / FGSC 7600</strain>
    </source>
</reference>
<dbReference type="HOGENOM" id="CLU_2263988_0_0_1"/>
<evidence type="ECO:0000313" key="2">
    <source>
        <dbReference type="Proteomes" id="UP000009096"/>
    </source>
</evidence>
<name>W7MC81_GIBM7</name>
<dbReference type="Proteomes" id="UP000009096">
    <property type="component" value="Chromosome 10"/>
</dbReference>
<organism evidence="1 2">
    <name type="scientific">Gibberella moniliformis (strain M3125 / FGSC 7600)</name>
    <name type="common">Maize ear and stalk rot fungus</name>
    <name type="synonym">Fusarium verticillioides</name>
    <dbReference type="NCBI Taxonomy" id="334819"/>
    <lineage>
        <taxon>Eukaryota</taxon>
        <taxon>Fungi</taxon>
        <taxon>Dikarya</taxon>
        <taxon>Ascomycota</taxon>
        <taxon>Pezizomycotina</taxon>
        <taxon>Sordariomycetes</taxon>
        <taxon>Hypocreomycetidae</taxon>
        <taxon>Hypocreales</taxon>
        <taxon>Nectriaceae</taxon>
        <taxon>Fusarium</taxon>
        <taxon>Fusarium fujikuroi species complex</taxon>
    </lineage>
</organism>
<keyword evidence="2" id="KW-1185">Reference proteome</keyword>
<protein>
    <submittedName>
        <fullName evidence="1">Uncharacterized protein</fullName>
    </submittedName>
</protein>
<gene>
    <name evidence="1" type="ORF">FVEG_08720</name>
</gene>
<dbReference type="KEGG" id="fvr:FVEG_08720"/>
<accession>W7MC81</accession>
<dbReference type="VEuPathDB" id="FungiDB:FVEG_08720"/>
<dbReference type="AlphaFoldDB" id="W7MC81"/>